<accession>A0AA38SCD0</accession>
<keyword evidence="1" id="KW-0677">Repeat</keyword>
<gene>
    <name evidence="5" type="ORF">NKR19_g1463</name>
</gene>
<evidence type="ECO:0000313" key="6">
    <source>
        <dbReference type="Proteomes" id="UP001174691"/>
    </source>
</evidence>
<feature type="domain" description="Nephrocystin 3-like N-terminal" evidence="4">
    <location>
        <begin position="192"/>
        <end position="358"/>
    </location>
</feature>
<dbReference type="InterPro" id="IPR002110">
    <property type="entry name" value="Ankyrin_rpt"/>
</dbReference>
<sequence length="768" mass="85700">MADPLSIAGLAVSVLQVSADIYEYVSSVKNAKDDIRRLSQEMFALKGTLDHMVALQQSKPPDARDAAQMEAVILMTSETLATIKKRIARRSTGIGKSVQALTWPFHKGDIDKYVATLERAKTWFMMTLMQDSTDQTSAVYAEVQRLSNMVHDDIISRQLDRMTLEAEDTIRSLSPVNPADDHSRVRRDLIRGTGLWFMDKAFDAWAESSENTRPILWVKGKSGAGKSSLFSSIVEELKGRCLSRSDRSTCCFFYCHSGNTASQLPVNVLGALLAQLCQVRPDMLSDIRPLLKSDNYLIPQSPLSISDLARLLTSALEPLPRCYVLVDALNETPHYRQIVSLLANLCHSCPNLRVLVTSTSDPPVKGKQLLIRQMSSSAVDHDIGVYVDHRLKSEPSFSGLSERIKWEIKLTITAGAHGMFRWAQLGMDRLCNLRTGRDVLIALGDLPSTLNDTYAQLLQRIPGHDRNIARNAFMWLSFSIKRLTLRQLAEAVVLEETDRDLNDDLRLTDPASIIEICQGLVQLEDGNVTLAHDSIRACLMSDWIQKSPVADFWLESDTSHRIIMRKCLAYLFFDEFAKGHIKDTEAYVHRGRKYPLIDYAALCWPDHAANTRLQTDDEQLILEFFKTKSLPKGGNFDSWVQALLETVDTRSIERTQPLYYAASYNMVPIVKLLLRQGSGVDINKPGGRFGSTPFAIACYRGHSEVAKLLLEAGADPSVRDGGTGASALAMAKARDMEEVVEMIEMHPSRGRPAKPRGGWWELGDGAKA</sequence>
<comment type="caution">
    <text evidence="5">The sequence shown here is derived from an EMBL/GenBank/DDBJ whole genome shotgun (WGS) entry which is preliminary data.</text>
</comment>
<feature type="repeat" description="ANK" evidence="2">
    <location>
        <begin position="653"/>
        <end position="685"/>
    </location>
</feature>
<dbReference type="SUPFAM" id="SSF48403">
    <property type="entry name" value="Ankyrin repeat"/>
    <property type="match status" value="1"/>
</dbReference>
<proteinExistence type="predicted"/>
<evidence type="ECO:0000256" key="3">
    <source>
        <dbReference type="SAM" id="MobiDB-lite"/>
    </source>
</evidence>
<dbReference type="PANTHER" id="PTHR10039">
    <property type="entry name" value="AMELOGENIN"/>
    <property type="match status" value="1"/>
</dbReference>
<dbReference type="Pfam" id="PF12796">
    <property type="entry name" value="Ank_2"/>
    <property type="match status" value="1"/>
</dbReference>
<dbReference type="PROSITE" id="PS50297">
    <property type="entry name" value="ANK_REP_REGION"/>
    <property type="match status" value="2"/>
</dbReference>
<keyword evidence="2" id="KW-0040">ANK repeat</keyword>
<evidence type="ECO:0000256" key="2">
    <source>
        <dbReference type="PROSITE-ProRule" id="PRU00023"/>
    </source>
</evidence>
<dbReference type="Pfam" id="PF24883">
    <property type="entry name" value="NPHP3_N"/>
    <property type="match status" value="1"/>
</dbReference>
<dbReference type="InterPro" id="IPR027417">
    <property type="entry name" value="P-loop_NTPase"/>
</dbReference>
<dbReference type="Gene3D" id="3.40.50.300">
    <property type="entry name" value="P-loop containing nucleotide triphosphate hydrolases"/>
    <property type="match status" value="1"/>
</dbReference>
<feature type="region of interest" description="Disordered" evidence="3">
    <location>
        <begin position="747"/>
        <end position="768"/>
    </location>
</feature>
<keyword evidence="6" id="KW-1185">Reference proteome</keyword>
<dbReference type="InterPro" id="IPR056884">
    <property type="entry name" value="NPHP3-like_N"/>
</dbReference>
<dbReference type="Proteomes" id="UP001174691">
    <property type="component" value="Unassembled WGS sequence"/>
</dbReference>
<feature type="repeat" description="ANK" evidence="2">
    <location>
        <begin position="689"/>
        <end position="721"/>
    </location>
</feature>
<dbReference type="InterPro" id="IPR036770">
    <property type="entry name" value="Ankyrin_rpt-contain_sf"/>
</dbReference>
<dbReference type="SMART" id="SM00248">
    <property type="entry name" value="ANK"/>
    <property type="match status" value="2"/>
</dbReference>
<evidence type="ECO:0000259" key="4">
    <source>
        <dbReference type="Pfam" id="PF24883"/>
    </source>
</evidence>
<dbReference type="PROSITE" id="PS50088">
    <property type="entry name" value="ANK_REPEAT"/>
    <property type="match status" value="2"/>
</dbReference>
<dbReference type="EMBL" id="JANBVN010000013">
    <property type="protein sequence ID" value="KAJ9162281.1"/>
    <property type="molecule type" value="Genomic_DNA"/>
</dbReference>
<dbReference type="PANTHER" id="PTHR10039:SF16">
    <property type="entry name" value="GPI INOSITOL-DEACYLASE"/>
    <property type="match status" value="1"/>
</dbReference>
<evidence type="ECO:0000256" key="1">
    <source>
        <dbReference type="ARBA" id="ARBA00022737"/>
    </source>
</evidence>
<dbReference type="AlphaFoldDB" id="A0AA38SCD0"/>
<dbReference type="Gene3D" id="1.25.40.20">
    <property type="entry name" value="Ankyrin repeat-containing domain"/>
    <property type="match status" value="1"/>
</dbReference>
<dbReference type="SUPFAM" id="SSF52540">
    <property type="entry name" value="P-loop containing nucleoside triphosphate hydrolases"/>
    <property type="match status" value="1"/>
</dbReference>
<organism evidence="5 6">
    <name type="scientific">Coniochaeta hoffmannii</name>
    <dbReference type="NCBI Taxonomy" id="91930"/>
    <lineage>
        <taxon>Eukaryota</taxon>
        <taxon>Fungi</taxon>
        <taxon>Dikarya</taxon>
        <taxon>Ascomycota</taxon>
        <taxon>Pezizomycotina</taxon>
        <taxon>Sordariomycetes</taxon>
        <taxon>Sordariomycetidae</taxon>
        <taxon>Coniochaetales</taxon>
        <taxon>Coniochaetaceae</taxon>
        <taxon>Coniochaeta</taxon>
    </lineage>
</organism>
<reference evidence="5" key="1">
    <citation type="submission" date="2022-07" db="EMBL/GenBank/DDBJ databases">
        <title>Fungi with potential for degradation of polypropylene.</title>
        <authorList>
            <person name="Gostincar C."/>
        </authorList>
    </citation>
    <scope>NUCLEOTIDE SEQUENCE</scope>
    <source>
        <strain evidence="5">EXF-13287</strain>
    </source>
</reference>
<evidence type="ECO:0000313" key="5">
    <source>
        <dbReference type="EMBL" id="KAJ9162281.1"/>
    </source>
</evidence>
<protein>
    <submittedName>
        <fullName evidence="5">Ankyrin repeat protein</fullName>
    </submittedName>
</protein>
<name>A0AA38SCD0_9PEZI</name>